<name>A0A9N9QT98_9NEOP</name>
<dbReference type="PANTHER" id="PTHR46880:SF5">
    <property type="entry name" value="DUF4371 DOMAIN-CONTAINING PROTEIN"/>
    <property type="match status" value="1"/>
</dbReference>
<dbReference type="SUPFAM" id="SSF53098">
    <property type="entry name" value="Ribonuclease H-like"/>
    <property type="match status" value="1"/>
</dbReference>
<dbReference type="AlphaFoldDB" id="A0A9N9QT98"/>
<dbReference type="InterPro" id="IPR012337">
    <property type="entry name" value="RNaseH-like_sf"/>
</dbReference>
<gene>
    <name evidence="2" type="ORF">DIATSA_LOCUS1030</name>
</gene>
<dbReference type="PANTHER" id="PTHR46880">
    <property type="entry name" value="RAS-ASSOCIATING DOMAIN-CONTAINING PROTEIN"/>
    <property type="match status" value="1"/>
</dbReference>
<protein>
    <recommendedName>
        <fullName evidence="1">HAT C-terminal dimerisation domain-containing protein</fullName>
    </recommendedName>
</protein>
<sequence>MTLLLGLDTGTVYMILKTQYNLPHLILIPCVCHSLQLAAKVAAYKNAADVNTFHELCEFAIAVLSLPHSNAEVERLFSTMSIIKNKLRNKLSEKTLNSLLTIRNQLKIKDKNCSTYEIPDEVLDQVGKWKPKATTEQGEAGTSGSNTSIYEDAADAIFDLNFF</sequence>
<dbReference type="EMBL" id="OU893341">
    <property type="protein sequence ID" value="CAG9782795.1"/>
    <property type="molecule type" value="Genomic_DNA"/>
</dbReference>
<evidence type="ECO:0000313" key="3">
    <source>
        <dbReference type="Proteomes" id="UP001153714"/>
    </source>
</evidence>
<dbReference type="Proteomes" id="UP001153714">
    <property type="component" value="Chromosome 10"/>
</dbReference>
<proteinExistence type="predicted"/>
<dbReference type="OrthoDB" id="10023262at2759"/>
<feature type="domain" description="HAT C-terminal dimerisation" evidence="1">
    <location>
        <begin position="51"/>
        <end position="106"/>
    </location>
</feature>
<accession>A0A9N9QT98</accession>
<organism evidence="2 3">
    <name type="scientific">Diatraea saccharalis</name>
    <name type="common">sugarcane borer</name>
    <dbReference type="NCBI Taxonomy" id="40085"/>
    <lineage>
        <taxon>Eukaryota</taxon>
        <taxon>Metazoa</taxon>
        <taxon>Ecdysozoa</taxon>
        <taxon>Arthropoda</taxon>
        <taxon>Hexapoda</taxon>
        <taxon>Insecta</taxon>
        <taxon>Pterygota</taxon>
        <taxon>Neoptera</taxon>
        <taxon>Endopterygota</taxon>
        <taxon>Lepidoptera</taxon>
        <taxon>Glossata</taxon>
        <taxon>Ditrysia</taxon>
        <taxon>Pyraloidea</taxon>
        <taxon>Crambidae</taxon>
        <taxon>Crambinae</taxon>
        <taxon>Diatraea</taxon>
    </lineage>
</organism>
<reference evidence="2" key="1">
    <citation type="submission" date="2021-12" db="EMBL/GenBank/DDBJ databases">
        <authorList>
            <person name="King R."/>
        </authorList>
    </citation>
    <scope>NUCLEOTIDE SEQUENCE</scope>
</reference>
<reference evidence="2" key="2">
    <citation type="submission" date="2022-10" db="EMBL/GenBank/DDBJ databases">
        <authorList>
            <consortium name="ENA_rothamsted_submissions"/>
            <consortium name="culmorum"/>
            <person name="King R."/>
        </authorList>
    </citation>
    <scope>NUCLEOTIDE SEQUENCE</scope>
</reference>
<evidence type="ECO:0000259" key="1">
    <source>
        <dbReference type="Pfam" id="PF05699"/>
    </source>
</evidence>
<dbReference type="Pfam" id="PF05699">
    <property type="entry name" value="Dimer_Tnp_hAT"/>
    <property type="match status" value="1"/>
</dbReference>
<keyword evidence="3" id="KW-1185">Reference proteome</keyword>
<dbReference type="InterPro" id="IPR008906">
    <property type="entry name" value="HATC_C_dom"/>
</dbReference>
<dbReference type="GO" id="GO:0046983">
    <property type="term" value="F:protein dimerization activity"/>
    <property type="evidence" value="ECO:0007669"/>
    <property type="project" value="InterPro"/>
</dbReference>
<evidence type="ECO:0000313" key="2">
    <source>
        <dbReference type="EMBL" id="CAG9782795.1"/>
    </source>
</evidence>